<sequence length="129" mass="15332">MIYLRFYEEKRMETFELVEEKENILVVMKTSEPPFDYLAEIEASLREKHYIGVVMIDELLHSGNTEERFIQGYFDGAKFDSGQFAFELVPKKSKLREPVCFYLYQDREGLEYSILTTRQQKLIEHGCII</sequence>
<dbReference type="AlphaFoldDB" id="A0A4R3JAL6"/>
<dbReference type="EMBL" id="BHEO01000008">
    <property type="protein sequence ID" value="GBU05746.1"/>
    <property type="molecule type" value="Genomic_DNA"/>
</dbReference>
<name>A0A4R3JAL6_9FIRM</name>
<organism evidence="2 3">
    <name type="scientific">Faecalimonas umbilicata</name>
    <dbReference type="NCBI Taxonomy" id="1912855"/>
    <lineage>
        <taxon>Bacteria</taxon>
        <taxon>Bacillati</taxon>
        <taxon>Bacillota</taxon>
        <taxon>Clostridia</taxon>
        <taxon>Lachnospirales</taxon>
        <taxon>Lachnospiraceae</taxon>
        <taxon>Faecalimonas</taxon>
    </lineage>
</organism>
<gene>
    <name evidence="2" type="ORF">EDD74_13031</name>
    <name evidence="1" type="ORF">FAEUMB_22870</name>
</gene>
<evidence type="ECO:0000313" key="4">
    <source>
        <dbReference type="Proteomes" id="UP000702954"/>
    </source>
</evidence>
<dbReference type="EMBL" id="SLZV01000030">
    <property type="protein sequence ID" value="TCS62898.1"/>
    <property type="molecule type" value="Genomic_DNA"/>
</dbReference>
<evidence type="ECO:0000313" key="1">
    <source>
        <dbReference type="EMBL" id="GBU05746.1"/>
    </source>
</evidence>
<comment type="caution">
    <text evidence="2">The sequence shown here is derived from an EMBL/GenBank/DDBJ whole genome shotgun (WGS) entry which is preliminary data.</text>
</comment>
<reference evidence="1 4" key="1">
    <citation type="journal article" date="2018" name="Int. J. Syst. Evol. Microbiol.">
        <title>Draft Genome Sequence of Faecalimonas umbilicata JCM 30896T, an Acetate-Producing Bacterium Isolated from Human Feces.</title>
        <authorList>
            <person name="Sakamoto M."/>
            <person name="Ikeyama N."/>
            <person name="Yuki M."/>
            <person name="Ohkuma M."/>
        </authorList>
    </citation>
    <scope>NUCLEOTIDE SEQUENCE [LARGE SCALE GENOMIC DNA]</scope>
    <source>
        <strain evidence="1 4">EGH7</strain>
    </source>
</reference>
<protein>
    <submittedName>
        <fullName evidence="2">RnlB antitoxin of RnlAB toxin-antitoxin system</fullName>
    </submittedName>
</protein>
<dbReference type="Proteomes" id="UP000294613">
    <property type="component" value="Unassembled WGS sequence"/>
</dbReference>
<evidence type="ECO:0000313" key="3">
    <source>
        <dbReference type="Proteomes" id="UP000294613"/>
    </source>
</evidence>
<proteinExistence type="predicted"/>
<reference evidence="2 3" key="2">
    <citation type="submission" date="2019-03" db="EMBL/GenBank/DDBJ databases">
        <title>Genomic Encyclopedia of Type Strains, Phase IV (KMG-IV): sequencing the most valuable type-strain genomes for metagenomic binning, comparative biology and taxonomic classification.</title>
        <authorList>
            <person name="Goeker M."/>
        </authorList>
    </citation>
    <scope>NUCLEOTIDE SEQUENCE [LARGE SCALE GENOMIC DNA]</scope>
    <source>
        <strain evidence="2 3">DSM 103426</strain>
    </source>
</reference>
<accession>A0A4R3JAL6</accession>
<keyword evidence="4" id="KW-1185">Reference proteome</keyword>
<dbReference type="Proteomes" id="UP000702954">
    <property type="component" value="Unassembled WGS sequence"/>
</dbReference>
<dbReference type="InterPro" id="IPR031834">
    <property type="entry name" value="RnlB/LsoB_antitoxin"/>
</dbReference>
<dbReference type="Pfam" id="PF15933">
    <property type="entry name" value="RnlB_antitoxin"/>
    <property type="match status" value="1"/>
</dbReference>
<evidence type="ECO:0000313" key="2">
    <source>
        <dbReference type="EMBL" id="TCS62898.1"/>
    </source>
</evidence>